<keyword evidence="2" id="KW-1185">Reference proteome</keyword>
<dbReference type="Proteomes" id="UP000077266">
    <property type="component" value="Unassembled WGS sequence"/>
</dbReference>
<name>A0A165ZZ49_EXIGL</name>
<dbReference type="EMBL" id="KV426138">
    <property type="protein sequence ID" value="KZV87029.1"/>
    <property type="molecule type" value="Genomic_DNA"/>
</dbReference>
<protein>
    <submittedName>
        <fullName evidence="1">Uncharacterized protein</fullName>
    </submittedName>
</protein>
<evidence type="ECO:0000313" key="2">
    <source>
        <dbReference type="Proteomes" id="UP000077266"/>
    </source>
</evidence>
<sequence>MRGGAIGMLSSWNATFSPLNIHLSRPVRTPAGAEQPRRPWRQKTRIRHAYASRCAGHAELLDLV</sequence>
<gene>
    <name evidence="1" type="ORF">EXIGLDRAFT_724172</name>
</gene>
<dbReference type="InParanoid" id="A0A165ZZ49"/>
<proteinExistence type="predicted"/>
<evidence type="ECO:0000313" key="1">
    <source>
        <dbReference type="EMBL" id="KZV87029.1"/>
    </source>
</evidence>
<organism evidence="1 2">
    <name type="scientific">Exidia glandulosa HHB12029</name>
    <dbReference type="NCBI Taxonomy" id="1314781"/>
    <lineage>
        <taxon>Eukaryota</taxon>
        <taxon>Fungi</taxon>
        <taxon>Dikarya</taxon>
        <taxon>Basidiomycota</taxon>
        <taxon>Agaricomycotina</taxon>
        <taxon>Agaricomycetes</taxon>
        <taxon>Auriculariales</taxon>
        <taxon>Exidiaceae</taxon>
        <taxon>Exidia</taxon>
    </lineage>
</organism>
<reference evidence="1 2" key="1">
    <citation type="journal article" date="2016" name="Mol. Biol. Evol.">
        <title>Comparative Genomics of Early-Diverging Mushroom-Forming Fungi Provides Insights into the Origins of Lignocellulose Decay Capabilities.</title>
        <authorList>
            <person name="Nagy L.G."/>
            <person name="Riley R."/>
            <person name="Tritt A."/>
            <person name="Adam C."/>
            <person name="Daum C."/>
            <person name="Floudas D."/>
            <person name="Sun H."/>
            <person name="Yadav J.S."/>
            <person name="Pangilinan J."/>
            <person name="Larsson K.H."/>
            <person name="Matsuura K."/>
            <person name="Barry K."/>
            <person name="Labutti K."/>
            <person name="Kuo R."/>
            <person name="Ohm R.A."/>
            <person name="Bhattacharya S.S."/>
            <person name="Shirouzu T."/>
            <person name="Yoshinaga Y."/>
            <person name="Martin F.M."/>
            <person name="Grigoriev I.V."/>
            <person name="Hibbett D.S."/>
        </authorList>
    </citation>
    <scope>NUCLEOTIDE SEQUENCE [LARGE SCALE GENOMIC DNA]</scope>
    <source>
        <strain evidence="1 2">HHB12029</strain>
    </source>
</reference>
<dbReference type="AlphaFoldDB" id="A0A165ZZ49"/>
<accession>A0A165ZZ49</accession>